<name>A0A2T3ZIF0_TRIA4</name>
<dbReference type="Proteomes" id="UP000240493">
    <property type="component" value="Unassembled WGS sequence"/>
</dbReference>
<evidence type="ECO:0000313" key="3">
    <source>
        <dbReference type="Proteomes" id="UP000240493"/>
    </source>
</evidence>
<proteinExistence type="predicted"/>
<sequence length="269" mass="29445">MIRSTCRCGDGRMHIGRVTIGCWLRIEPALVNPANRRRGARDAMGCGRDAARANTQRLTRHEMTPRIALEACSPDLVAHDFRVLPQNAVAVSCRAFGWQRVSSSSSEMIPDCRFARWPIGRQAAPSSVNYQQQHACGGRDAERGQQSTPPTTNRRVHPGQNNSAAEYDRKLALWEAAPVPSPAFRPRLPPRWPNAAVSAAPMGKIECAWNTGRNKGDGREAPKRANCSGWAVASECRQRHRASDAFGESRCPYSATGQPCSLCSASTPQ</sequence>
<protein>
    <submittedName>
        <fullName evidence="2">Uncharacterized protein</fullName>
    </submittedName>
</protein>
<evidence type="ECO:0000256" key="1">
    <source>
        <dbReference type="SAM" id="MobiDB-lite"/>
    </source>
</evidence>
<gene>
    <name evidence="2" type="ORF">M441DRAFT_351688</name>
</gene>
<dbReference type="AlphaFoldDB" id="A0A2T3ZIF0"/>
<feature type="compositionally biased region" description="Polar residues" evidence="1">
    <location>
        <begin position="144"/>
        <end position="162"/>
    </location>
</feature>
<accession>A0A2T3ZIF0</accession>
<dbReference type="EMBL" id="KZ679258">
    <property type="protein sequence ID" value="PTB44577.1"/>
    <property type="molecule type" value="Genomic_DNA"/>
</dbReference>
<organism evidence="2 3">
    <name type="scientific">Trichoderma asperellum (strain ATCC 204424 / CBS 433.97 / NBRC 101777)</name>
    <dbReference type="NCBI Taxonomy" id="1042311"/>
    <lineage>
        <taxon>Eukaryota</taxon>
        <taxon>Fungi</taxon>
        <taxon>Dikarya</taxon>
        <taxon>Ascomycota</taxon>
        <taxon>Pezizomycotina</taxon>
        <taxon>Sordariomycetes</taxon>
        <taxon>Hypocreomycetidae</taxon>
        <taxon>Hypocreales</taxon>
        <taxon>Hypocreaceae</taxon>
        <taxon>Trichoderma</taxon>
    </lineage>
</organism>
<keyword evidence="3" id="KW-1185">Reference proteome</keyword>
<reference evidence="2 3" key="1">
    <citation type="submission" date="2016-07" db="EMBL/GenBank/DDBJ databases">
        <title>Multiple horizontal gene transfer events from other fungi enriched the ability of initially mycotrophic Trichoderma (Ascomycota) to feed on dead plant biomass.</title>
        <authorList>
            <consortium name="DOE Joint Genome Institute"/>
            <person name="Aerts A."/>
            <person name="Atanasova L."/>
            <person name="Chenthamara K."/>
            <person name="Zhang J."/>
            <person name="Grujic M."/>
            <person name="Henrissat B."/>
            <person name="Kuo A."/>
            <person name="Salamov A."/>
            <person name="Lipzen A."/>
            <person name="Labutti K."/>
            <person name="Barry K."/>
            <person name="Miao Y."/>
            <person name="Rahimi M.J."/>
            <person name="Shen Q."/>
            <person name="Grigoriev I.V."/>
            <person name="Kubicek C.P."/>
            <person name="Druzhinina I.S."/>
        </authorList>
    </citation>
    <scope>NUCLEOTIDE SEQUENCE [LARGE SCALE GENOMIC DNA]</scope>
    <source>
        <strain evidence="2 3">CBS 433.97</strain>
    </source>
</reference>
<evidence type="ECO:0000313" key="2">
    <source>
        <dbReference type="EMBL" id="PTB44577.1"/>
    </source>
</evidence>
<feature type="region of interest" description="Disordered" evidence="1">
    <location>
        <begin position="126"/>
        <end position="162"/>
    </location>
</feature>